<gene>
    <name evidence="1" type="ORF">K493DRAFT_328405</name>
</gene>
<dbReference type="OrthoDB" id="2015213at2759"/>
<evidence type="ECO:0000313" key="2">
    <source>
        <dbReference type="Proteomes" id="UP000193498"/>
    </source>
</evidence>
<dbReference type="STRING" id="1314790.A0A1Y1Z0G7"/>
<evidence type="ECO:0000313" key="1">
    <source>
        <dbReference type="EMBL" id="ORY03709.1"/>
    </source>
</evidence>
<dbReference type="EMBL" id="MCFE01000043">
    <property type="protein sequence ID" value="ORY03709.1"/>
    <property type="molecule type" value="Genomic_DNA"/>
</dbReference>
<keyword evidence="2" id="KW-1185">Reference proteome</keyword>
<dbReference type="PRINTS" id="PR01210">
    <property type="entry name" value="GGTRANSPTASE"/>
</dbReference>
<dbReference type="Gene3D" id="1.10.246.130">
    <property type="match status" value="1"/>
</dbReference>
<organism evidence="1 2">
    <name type="scientific">Basidiobolus meristosporus CBS 931.73</name>
    <dbReference type="NCBI Taxonomy" id="1314790"/>
    <lineage>
        <taxon>Eukaryota</taxon>
        <taxon>Fungi</taxon>
        <taxon>Fungi incertae sedis</taxon>
        <taxon>Zoopagomycota</taxon>
        <taxon>Entomophthoromycotina</taxon>
        <taxon>Basidiobolomycetes</taxon>
        <taxon>Basidiobolales</taxon>
        <taxon>Basidiobolaceae</taxon>
        <taxon>Basidiobolus</taxon>
    </lineage>
</organism>
<dbReference type="Pfam" id="PF01019">
    <property type="entry name" value="G_glu_transpept"/>
    <property type="match status" value="1"/>
</dbReference>
<proteinExistence type="predicted"/>
<dbReference type="InterPro" id="IPR052896">
    <property type="entry name" value="GGT-like_enzyme"/>
</dbReference>
<dbReference type="InParanoid" id="A0A1Y1Z0G7"/>
<comment type="caution">
    <text evidence="1">The sequence shown here is derived from an EMBL/GenBank/DDBJ whole genome shotgun (WGS) entry which is preliminary data.</text>
</comment>
<dbReference type="SUPFAM" id="SSF56235">
    <property type="entry name" value="N-terminal nucleophile aminohydrolases (Ntn hydrolases)"/>
    <property type="match status" value="1"/>
</dbReference>
<accession>A0A1Y1Z0G7</accession>
<dbReference type="InterPro" id="IPR029055">
    <property type="entry name" value="Ntn_hydrolases_N"/>
</dbReference>
<dbReference type="Gene3D" id="3.60.20.40">
    <property type="match status" value="1"/>
</dbReference>
<dbReference type="InterPro" id="IPR043138">
    <property type="entry name" value="GGT_lsub"/>
</dbReference>
<dbReference type="PANTHER" id="PTHR43881">
    <property type="entry name" value="GAMMA-GLUTAMYLTRANSPEPTIDASE (AFU_ORTHOLOGUE AFUA_4G13580)"/>
    <property type="match status" value="1"/>
</dbReference>
<protein>
    <submittedName>
        <fullName evidence="1">Gamma-glutamyltranspeptidase</fullName>
    </submittedName>
</protein>
<dbReference type="Proteomes" id="UP000193498">
    <property type="component" value="Unassembled WGS sequence"/>
</dbReference>
<dbReference type="AlphaFoldDB" id="A0A1Y1Z0G7"/>
<sequence>MVVQSEHRLNKLPSSFPKGSLELPFNSRRSPVYGTHAMVASTQPLATQAGYEILRKGGNAADAAIAVAACLGVVEPASTGIGGDCFCLFYDAKTKKVSGLNGSGRSSALSTLEKIQADVGESKVIPPHSGHAITVPGAAAGWFDTVENFGSGKLSMKEILEPAIVAAEDGFAVPTVSAKLWEQSADKLKIASPNHAELLIDGRAPFEGELFQNPGLAATYRAIAHHGRDGFYKGKIAQAMVDIIQQSGGLLTLDDLANHKSQLVEPISLKYEGVTVHECPANGQGITALMALGILEALQDRKVIPPLTELKHNSKEYLHAVIEALRIAFIDTRWYITDPDVVDVPSEKLLNKAYLRERSKLFNPSKAAVDLEHGSPEHSSDTVYLSVVDEEGNACSFIGVIPKGTGFTLQNRGCNFNLDADHPNCYAPSKRPYHTIIPAMATVDDELYLCYGVMGGFMQPQGHVQVLLNLLHYDHNPQHALDRTTHLRGAGQWEVIDELRTLGHNVKQLQGHHRAMFGRGQVIETYSDPRTNRRVLVAGSDPRGDGYAAGW</sequence>
<dbReference type="InterPro" id="IPR043137">
    <property type="entry name" value="GGT_ssub_C"/>
</dbReference>
<name>A0A1Y1Z0G7_9FUNG</name>
<dbReference type="PANTHER" id="PTHR43881:SF1">
    <property type="entry name" value="GAMMA-GLUTAMYLTRANSPEPTIDASE (AFU_ORTHOLOGUE AFUA_4G13580)"/>
    <property type="match status" value="1"/>
</dbReference>
<reference evidence="1 2" key="1">
    <citation type="submission" date="2016-07" db="EMBL/GenBank/DDBJ databases">
        <title>Pervasive Adenine N6-methylation of Active Genes in Fungi.</title>
        <authorList>
            <consortium name="DOE Joint Genome Institute"/>
            <person name="Mondo S.J."/>
            <person name="Dannebaum R.O."/>
            <person name="Kuo R.C."/>
            <person name="Labutti K."/>
            <person name="Haridas S."/>
            <person name="Kuo A."/>
            <person name="Salamov A."/>
            <person name="Ahrendt S.R."/>
            <person name="Lipzen A."/>
            <person name="Sullivan W."/>
            <person name="Andreopoulos W.B."/>
            <person name="Clum A."/>
            <person name="Lindquist E."/>
            <person name="Daum C."/>
            <person name="Ramamoorthy G.K."/>
            <person name="Gryganskyi A."/>
            <person name="Culley D."/>
            <person name="Magnuson J.K."/>
            <person name="James T.Y."/>
            <person name="O'Malley M.A."/>
            <person name="Stajich J.E."/>
            <person name="Spatafora J.W."/>
            <person name="Visel A."/>
            <person name="Grigoriev I.V."/>
        </authorList>
    </citation>
    <scope>NUCLEOTIDE SEQUENCE [LARGE SCALE GENOMIC DNA]</scope>
    <source>
        <strain evidence="1 2">CBS 931.73</strain>
    </source>
</reference>